<accession>A0AAD7F9E2</accession>
<protein>
    <submittedName>
        <fullName evidence="2">Uncharacterized protein</fullName>
    </submittedName>
</protein>
<dbReference type="EMBL" id="JARKIF010000054">
    <property type="protein sequence ID" value="KAJ7606876.1"/>
    <property type="molecule type" value="Genomic_DNA"/>
</dbReference>
<sequence>MSSTSESAPKDVWVIMQTDYDHHTDEEGRSHLASQVVFESLQEANKEARWALCETCGFEDEEELNHVERDEKNIGSSTEAYIGYAYVREDERDNVKVAVERMTFQRAVKPSKESKKKRKIQEVIEISSD</sequence>
<organism evidence="2 3">
    <name type="scientific">Roridomyces roridus</name>
    <dbReference type="NCBI Taxonomy" id="1738132"/>
    <lineage>
        <taxon>Eukaryota</taxon>
        <taxon>Fungi</taxon>
        <taxon>Dikarya</taxon>
        <taxon>Basidiomycota</taxon>
        <taxon>Agaricomycotina</taxon>
        <taxon>Agaricomycetes</taxon>
        <taxon>Agaricomycetidae</taxon>
        <taxon>Agaricales</taxon>
        <taxon>Marasmiineae</taxon>
        <taxon>Mycenaceae</taxon>
        <taxon>Roridomyces</taxon>
    </lineage>
</organism>
<name>A0AAD7F9E2_9AGAR</name>
<evidence type="ECO:0000256" key="1">
    <source>
        <dbReference type="SAM" id="MobiDB-lite"/>
    </source>
</evidence>
<keyword evidence="3" id="KW-1185">Reference proteome</keyword>
<proteinExistence type="predicted"/>
<reference evidence="2" key="1">
    <citation type="submission" date="2023-03" db="EMBL/GenBank/DDBJ databases">
        <title>Massive genome expansion in bonnet fungi (Mycena s.s.) driven by repeated elements and novel gene families across ecological guilds.</title>
        <authorList>
            <consortium name="Lawrence Berkeley National Laboratory"/>
            <person name="Harder C.B."/>
            <person name="Miyauchi S."/>
            <person name="Viragh M."/>
            <person name="Kuo A."/>
            <person name="Thoen E."/>
            <person name="Andreopoulos B."/>
            <person name="Lu D."/>
            <person name="Skrede I."/>
            <person name="Drula E."/>
            <person name="Henrissat B."/>
            <person name="Morin E."/>
            <person name="Kohler A."/>
            <person name="Barry K."/>
            <person name="LaButti K."/>
            <person name="Morin E."/>
            <person name="Salamov A."/>
            <person name="Lipzen A."/>
            <person name="Mereny Z."/>
            <person name="Hegedus B."/>
            <person name="Baldrian P."/>
            <person name="Stursova M."/>
            <person name="Weitz H."/>
            <person name="Taylor A."/>
            <person name="Grigoriev I.V."/>
            <person name="Nagy L.G."/>
            <person name="Martin F."/>
            <person name="Kauserud H."/>
        </authorList>
    </citation>
    <scope>NUCLEOTIDE SEQUENCE</scope>
    <source>
        <strain evidence="2">9284</strain>
    </source>
</reference>
<comment type="caution">
    <text evidence="2">The sequence shown here is derived from an EMBL/GenBank/DDBJ whole genome shotgun (WGS) entry which is preliminary data.</text>
</comment>
<evidence type="ECO:0000313" key="3">
    <source>
        <dbReference type="Proteomes" id="UP001221142"/>
    </source>
</evidence>
<dbReference type="Proteomes" id="UP001221142">
    <property type="component" value="Unassembled WGS sequence"/>
</dbReference>
<dbReference type="AlphaFoldDB" id="A0AAD7F9E2"/>
<feature type="region of interest" description="Disordered" evidence="1">
    <location>
        <begin position="110"/>
        <end position="129"/>
    </location>
</feature>
<gene>
    <name evidence="2" type="ORF">FB45DRAFT_1040821</name>
</gene>
<evidence type="ECO:0000313" key="2">
    <source>
        <dbReference type="EMBL" id="KAJ7606876.1"/>
    </source>
</evidence>